<dbReference type="Proteomes" id="UP000075766">
    <property type="component" value="Unassembled WGS sequence"/>
</dbReference>
<gene>
    <name evidence="1" type="ORF">AY586_09645</name>
</gene>
<proteinExistence type="predicted"/>
<sequence length="80" mass="8669">MSAVIGGRPEVDGLSSRETIDMVRHVAAFQGKTMMFRVSITFSARACQYARTLGGCRIGCPKPQIVSDRLPAVQPVMTGR</sequence>
<comment type="caution">
    <text evidence="1">The sequence shown here is derived from an EMBL/GenBank/DDBJ whole genome shotgun (WGS) entry which is preliminary data.</text>
</comment>
<evidence type="ECO:0000313" key="1">
    <source>
        <dbReference type="EMBL" id="KXX65602.1"/>
    </source>
</evidence>
<reference evidence="1 2" key="1">
    <citation type="submission" date="2016-02" db="EMBL/GenBank/DDBJ databases">
        <title>Genome sequence of Marichromatium gracile YL-28, a purple sulfur bacterium.</title>
        <authorList>
            <person name="Zhao C."/>
            <person name="Hong X."/>
            <person name="Chen S."/>
            <person name="Yang S."/>
        </authorList>
    </citation>
    <scope>NUCLEOTIDE SEQUENCE [LARGE SCALE GENOMIC DNA]</scope>
    <source>
        <strain evidence="1 2">YL28</strain>
    </source>
</reference>
<organism evidence="1 2">
    <name type="scientific">Marichromatium gracile</name>
    <name type="common">Chromatium gracile</name>
    <dbReference type="NCBI Taxonomy" id="1048"/>
    <lineage>
        <taxon>Bacteria</taxon>
        <taxon>Pseudomonadati</taxon>
        <taxon>Pseudomonadota</taxon>
        <taxon>Gammaproteobacteria</taxon>
        <taxon>Chromatiales</taxon>
        <taxon>Chromatiaceae</taxon>
        <taxon>Marichromatium</taxon>
    </lineage>
</organism>
<evidence type="ECO:0000313" key="2">
    <source>
        <dbReference type="Proteomes" id="UP000075766"/>
    </source>
</evidence>
<dbReference type="EMBL" id="LSYU01000032">
    <property type="protein sequence ID" value="KXX65602.1"/>
    <property type="molecule type" value="Genomic_DNA"/>
</dbReference>
<protein>
    <submittedName>
        <fullName evidence="1">Uncharacterized protein</fullName>
    </submittedName>
</protein>
<name>A0ABR5VJ45_MARGR</name>
<accession>A0ABR5VJ45</accession>
<keyword evidence="2" id="KW-1185">Reference proteome</keyword>